<evidence type="ECO:0000313" key="1">
    <source>
        <dbReference type="EMBL" id="ORX47645.1"/>
    </source>
</evidence>
<dbReference type="OrthoDB" id="2398125at2759"/>
<dbReference type="PANTHER" id="PTHR41317:SF1">
    <property type="entry name" value="PD-(D_E)XK NUCLEASE FAMILY TRANSPOSASE"/>
    <property type="match status" value="1"/>
</dbReference>
<sequence length="124" mass="14561">MDKEFLNRSNERVITIRPTVDIIFKRLFGNENNKEILVHFLNSVLKYYGDFDFTINNVRFLDKKLMAESIKEKFSRIDILVTEDIAEKDEELVNIEIQVSNVGSMFNRSEFYASRLMSITVLKG</sequence>
<reference evidence="1 2" key="1">
    <citation type="submission" date="2016-08" db="EMBL/GenBank/DDBJ databases">
        <title>Genomes of anaerobic fungi encode conserved fungal cellulosomes for biomass hydrolysis.</title>
        <authorList>
            <consortium name="DOE Joint Genome Institute"/>
            <person name="Haitjema C.H."/>
            <person name="Gilmore S.P."/>
            <person name="Henske J.K."/>
            <person name="Solomon K.V."/>
            <person name="De Groot R."/>
            <person name="Kuo A."/>
            <person name="Mondo S.J."/>
            <person name="Salamov A.A."/>
            <person name="Labutti K."/>
            <person name="Zhao Z."/>
            <person name="Chiniquy J."/>
            <person name="Barry K."/>
            <person name="Brewer H.M."/>
            <person name="Purvine S.O."/>
            <person name="Wright A.T."/>
            <person name="Boxma B."/>
            <person name="Van Alen T."/>
            <person name="Hackstein J.H."/>
            <person name="Baker S.E."/>
            <person name="Grigoriev I.V."/>
            <person name="O'Malley M.A."/>
        </authorList>
    </citation>
    <scope>NUCLEOTIDE SEQUENCE [LARGE SCALE GENOMIC DNA]</scope>
    <source>
        <strain evidence="2">finn</strain>
    </source>
</reference>
<accession>A0A1Y1V5E7</accession>
<organism evidence="1 2">
    <name type="scientific">Piromyces finnis</name>
    <dbReference type="NCBI Taxonomy" id="1754191"/>
    <lineage>
        <taxon>Eukaryota</taxon>
        <taxon>Fungi</taxon>
        <taxon>Fungi incertae sedis</taxon>
        <taxon>Chytridiomycota</taxon>
        <taxon>Chytridiomycota incertae sedis</taxon>
        <taxon>Neocallimastigomycetes</taxon>
        <taxon>Neocallimastigales</taxon>
        <taxon>Neocallimastigaceae</taxon>
        <taxon>Piromyces</taxon>
    </lineage>
</organism>
<evidence type="ECO:0000313" key="2">
    <source>
        <dbReference type="Proteomes" id="UP000193719"/>
    </source>
</evidence>
<dbReference type="Pfam" id="PF12784">
    <property type="entry name" value="PDDEXK_2"/>
    <property type="match status" value="1"/>
</dbReference>
<protein>
    <submittedName>
        <fullName evidence="1">Uncharacterized protein</fullName>
    </submittedName>
</protein>
<keyword evidence="2" id="KW-1185">Reference proteome</keyword>
<dbReference type="EMBL" id="MCFH01000030">
    <property type="protein sequence ID" value="ORX47645.1"/>
    <property type="molecule type" value="Genomic_DNA"/>
</dbReference>
<dbReference type="Proteomes" id="UP000193719">
    <property type="component" value="Unassembled WGS sequence"/>
</dbReference>
<dbReference type="InterPro" id="IPR010106">
    <property type="entry name" value="RpnA"/>
</dbReference>
<dbReference type="NCBIfam" id="TIGR01784">
    <property type="entry name" value="T_den_put_tspse"/>
    <property type="match status" value="1"/>
</dbReference>
<name>A0A1Y1V5E7_9FUNG</name>
<gene>
    <name evidence="1" type="ORF">BCR36DRAFT_295180</name>
</gene>
<comment type="caution">
    <text evidence="1">The sequence shown here is derived from an EMBL/GenBank/DDBJ whole genome shotgun (WGS) entry which is preliminary data.</text>
</comment>
<reference evidence="1 2" key="2">
    <citation type="submission" date="2016-08" db="EMBL/GenBank/DDBJ databases">
        <title>Pervasive Adenine N6-methylation of Active Genes in Fungi.</title>
        <authorList>
            <consortium name="DOE Joint Genome Institute"/>
            <person name="Mondo S.J."/>
            <person name="Dannebaum R.O."/>
            <person name="Kuo R.C."/>
            <person name="Labutti K."/>
            <person name="Haridas S."/>
            <person name="Kuo A."/>
            <person name="Salamov A."/>
            <person name="Ahrendt S.R."/>
            <person name="Lipzen A."/>
            <person name="Sullivan W."/>
            <person name="Andreopoulos W.B."/>
            <person name="Clum A."/>
            <person name="Lindquist E."/>
            <person name="Daum C."/>
            <person name="Ramamoorthy G.K."/>
            <person name="Gryganskyi A."/>
            <person name="Culley D."/>
            <person name="Magnuson J.K."/>
            <person name="James T.Y."/>
            <person name="O'Malley M.A."/>
            <person name="Stajich J.E."/>
            <person name="Spatafora J.W."/>
            <person name="Visel A."/>
            <person name="Grigoriev I.V."/>
        </authorList>
    </citation>
    <scope>NUCLEOTIDE SEQUENCE [LARGE SCALE GENOMIC DNA]</scope>
    <source>
        <strain evidence="2">finn</strain>
    </source>
</reference>
<proteinExistence type="predicted"/>
<dbReference type="AlphaFoldDB" id="A0A1Y1V5E7"/>
<dbReference type="PANTHER" id="PTHR41317">
    <property type="entry name" value="PD-(D_E)XK NUCLEASE FAMILY TRANSPOSASE"/>
    <property type="match status" value="1"/>
</dbReference>